<evidence type="ECO:0000256" key="1">
    <source>
        <dbReference type="SAM" id="MobiDB-lite"/>
    </source>
</evidence>
<reference evidence="3" key="1">
    <citation type="submission" date="2013-09" db="EMBL/GenBank/DDBJ databases">
        <title>Corchorus olitorius genome sequencing.</title>
        <authorList>
            <person name="Alam M."/>
            <person name="Haque M.S."/>
            <person name="Islam M.S."/>
            <person name="Emdad E.M."/>
            <person name="Islam M.M."/>
            <person name="Ahmed B."/>
            <person name="Halim A."/>
            <person name="Hossen Q.M.M."/>
            <person name="Hossain M.Z."/>
            <person name="Ahmed R."/>
            <person name="Khan M.M."/>
            <person name="Islam R."/>
            <person name="Rashid M.M."/>
            <person name="Khan S.A."/>
            <person name="Rahman M.S."/>
            <person name="Alam M."/>
            <person name="Yahiya A.S."/>
            <person name="Khan M.S."/>
            <person name="Azam M.S."/>
            <person name="Haque T."/>
            <person name="Lashkar M.Z.H."/>
            <person name="Akhand A.I."/>
            <person name="Morshed G."/>
            <person name="Roy S."/>
            <person name="Uddin K.S."/>
            <person name="Rabeya T."/>
            <person name="Hossain A.S."/>
            <person name="Chowdhury A."/>
            <person name="Snigdha A.R."/>
            <person name="Mortoza M.S."/>
            <person name="Matin S.A."/>
            <person name="Hoque S.M.E."/>
            <person name="Islam M.K."/>
            <person name="Roy D.K."/>
            <person name="Haider R."/>
            <person name="Moosa M.M."/>
            <person name="Elias S.M."/>
            <person name="Hasan A.M."/>
            <person name="Jahan S."/>
            <person name="Shafiuddin M."/>
            <person name="Mahmood N."/>
            <person name="Shommy N.S."/>
        </authorList>
    </citation>
    <scope>NUCLEOTIDE SEQUENCE [LARGE SCALE GENOMIC DNA]</scope>
    <source>
        <strain evidence="3">cv. O-4</strain>
    </source>
</reference>
<evidence type="ECO:0000313" key="2">
    <source>
        <dbReference type="EMBL" id="OMO99232.1"/>
    </source>
</evidence>
<comment type="caution">
    <text evidence="2">The sequence shown here is derived from an EMBL/GenBank/DDBJ whole genome shotgun (WGS) entry which is preliminary data.</text>
</comment>
<name>A0A1R3JWK0_9ROSI</name>
<organism evidence="2 3">
    <name type="scientific">Corchorus olitorius</name>
    <dbReference type="NCBI Taxonomy" id="93759"/>
    <lineage>
        <taxon>Eukaryota</taxon>
        <taxon>Viridiplantae</taxon>
        <taxon>Streptophyta</taxon>
        <taxon>Embryophyta</taxon>
        <taxon>Tracheophyta</taxon>
        <taxon>Spermatophyta</taxon>
        <taxon>Magnoliopsida</taxon>
        <taxon>eudicotyledons</taxon>
        <taxon>Gunneridae</taxon>
        <taxon>Pentapetalae</taxon>
        <taxon>rosids</taxon>
        <taxon>malvids</taxon>
        <taxon>Malvales</taxon>
        <taxon>Malvaceae</taxon>
        <taxon>Grewioideae</taxon>
        <taxon>Apeibeae</taxon>
        <taxon>Corchorus</taxon>
    </lineage>
</organism>
<dbReference type="AlphaFoldDB" id="A0A1R3JWK0"/>
<dbReference type="Proteomes" id="UP000187203">
    <property type="component" value="Unassembled WGS sequence"/>
</dbReference>
<sequence>MAPSSSNLVPSVAKKSLKLDPEAKNSTKHAYLKERHVNFKKKEAEHLEEANHLSDERSKIDKDAAHILTLITRKWADDLDNLSVNLSSFGDILEDGENFAIP</sequence>
<feature type="compositionally biased region" description="Basic and acidic residues" evidence="1">
    <location>
        <begin position="17"/>
        <end position="35"/>
    </location>
</feature>
<evidence type="ECO:0000313" key="3">
    <source>
        <dbReference type="Proteomes" id="UP000187203"/>
    </source>
</evidence>
<gene>
    <name evidence="2" type="ORF">COLO4_13425</name>
</gene>
<proteinExistence type="predicted"/>
<keyword evidence="3" id="KW-1185">Reference proteome</keyword>
<dbReference type="EMBL" id="AWUE01015167">
    <property type="protein sequence ID" value="OMO99232.1"/>
    <property type="molecule type" value="Genomic_DNA"/>
</dbReference>
<protein>
    <submittedName>
        <fullName evidence="2">Uncharacterized protein</fullName>
    </submittedName>
</protein>
<feature type="region of interest" description="Disordered" evidence="1">
    <location>
        <begin position="1"/>
        <end position="35"/>
    </location>
</feature>
<accession>A0A1R3JWK0</accession>